<accession>A9NSY1</accession>
<keyword evidence="2" id="KW-1133">Transmembrane helix</keyword>
<evidence type="ECO:0000256" key="2">
    <source>
        <dbReference type="SAM" id="Phobius"/>
    </source>
</evidence>
<feature type="transmembrane region" description="Helical" evidence="2">
    <location>
        <begin position="151"/>
        <end position="172"/>
    </location>
</feature>
<name>A9NSY1_PICSI</name>
<evidence type="ECO:0008006" key="4">
    <source>
        <dbReference type="Google" id="ProtNLM"/>
    </source>
</evidence>
<dbReference type="PANTHER" id="PTHR37385">
    <property type="entry name" value="PROTEIN LOW PSII ACCUMULATION 2, CHLOROPLASTIC"/>
    <property type="match status" value="1"/>
</dbReference>
<sequence>MTTAMPSIMGTAMPSAALNLFSNGNVCVIRFIMVNSPYVSLLSTTNSPTQRLLRTPNSNGFCRKWRIMADNDAVADESTASVDEKTQEKAALPKQSSGRGFGPLPSSRRKESSGNKGSNDRGNSPIVRRAPPGRPLIAPEGDPQVQQYESAFLLLWAGLGILILVEGIVLAASGFLPEEWDKFLVKYLYPDFTPTVVLFLLGAVAYGLYKYFGDGLQKR</sequence>
<dbReference type="GO" id="GO:0009507">
    <property type="term" value="C:chloroplast"/>
    <property type="evidence" value="ECO:0007669"/>
    <property type="project" value="TreeGrafter"/>
</dbReference>
<organism evidence="3">
    <name type="scientific">Picea sitchensis</name>
    <name type="common">Sitka spruce</name>
    <name type="synonym">Pinus sitchensis</name>
    <dbReference type="NCBI Taxonomy" id="3332"/>
    <lineage>
        <taxon>Eukaryota</taxon>
        <taxon>Viridiplantae</taxon>
        <taxon>Streptophyta</taxon>
        <taxon>Embryophyta</taxon>
        <taxon>Tracheophyta</taxon>
        <taxon>Spermatophyta</taxon>
        <taxon>Pinopsida</taxon>
        <taxon>Pinidae</taxon>
        <taxon>Conifers I</taxon>
        <taxon>Pinales</taxon>
        <taxon>Pinaceae</taxon>
        <taxon>Picea</taxon>
    </lineage>
</organism>
<dbReference type="PANTHER" id="PTHR37385:SF2">
    <property type="entry name" value="PROTEIN LPA2"/>
    <property type="match status" value="1"/>
</dbReference>
<keyword evidence="2" id="KW-0472">Membrane</keyword>
<protein>
    <recommendedName>
        <fullName evidence="4">Protein LOW PSII ACCUMULATION 2, chloroplastic</fullName>
    </recommendedName>
</protein>
<dbReference type="InterPro" id="IPR038789">
    <property type="entry name" value="LPA2-like"/>
</dbReference>
<dbReference type="AlphaFoldDB" id="A9NSY1"/>
<dbReference type="OMA" id="AMPSIMG"/>
<reference evidence="3" key="1">
    <citation type="journal article" date="2008" name="BMC Genomics">
        <title>A conifer genomics resource of 200,000 spruce (Picea spp.) ESTs and 6,464 high-quality, sequence-finished full-length cDNAs for Sitka spruce (Picea sitchensis).</title>
        <authorList>
            <person name="Ralph S.G."/>
            <person name="Chun H.J."/>
            <person name="Kolosova N."/>
            <person name="Cooper D."/>
            <person name="Oddy C."/>
            <person name="Ritland C.E."/>
            <person name="Kirkpatrick R."/>
            <person name="Moore R."/>
            <person name="Barber S."/>
            <person name="Holt R.A."/>
            <person name="Jones S.J."/>
            <person name="Marra M.A."/>
            <person name="Douglas C.J."/>
            <person name="Ritland K."/>
            <person name="Bohlmann J."/>
        </authorList>
    </citation>
    <scope>NUCLEOTIDE SEQUENCE</scope>
    <source>
        <tissue evidence="3">Bark</tissue>
    </source>
</reference>
<keyword evidence="2" id="KW-0812">Transmembrane</keyword>
<evidence type="ECO:0000313" key="3">
    <source>
        <dbReference type="EMBL" id="ABK23742.1"/>
    </source>
</evidence>
<feature type="region of interest" description="Disordered" evidence="1">
    <location>
        <begin position="77"/>
        <end position="141"/>
    </location>
</feature>
<feature type="transmembrane region" description="Helical" evidence="2">
    <location>
        <begin position="192"/>
        <end position="209"/>
    </location>
</feature>
<dbReference type="EMBL" id="EF084423">
    <property type="protein sequence ID" value="ABK23742.1"/>
    <property type="molecule type" value="mRNA"/>
</dbReference>
<proteinExistence type="evidence at transcript level"/>
<evidence type="ECO:0000256" key="1">
    <source>
        <dbReference type="SAM" id="MobiDB-lite"/>
    </source>
</evidence>